<dbReference type="GO" id="GO:0008168">
    <property type="term" value="F:methyltransferase activity"/>
    <property type="evidence" value="ECO:0007669"/>
    <property type="project" value="UniProtKB-KW"/>
</dbReference>
<feature type="domain" description="RNA 2-O ribose methyltransferase substrate binding" evidence="1">
    <location>
        <begin position="30"/>
        <end position="103"/>
    </location>
</feature>
<dbReference type="SMART" id="SM00967">
    <property type="entry name" value="SpoU_sub_bind"/>
    <property type="match status" value="1"/>
</dbReference>
<comment type="caution">
    <text evidence="2">The sequence shown here is derived from an EMBL/GenBank/DDBJ whole genome shotgun (WGS) entry which is preliminary data.</text>
</comment>
<evidence type="ECO:0000259" key="1">
    <source>
        <dbReference type="SMART" id="SM00967"/>
    </source>
</evidence>
<organism evidence="2 3">
    <name type="scientific">Chloroflexus aggregans</name>
    <dbReference type="NCBI Taxonomy" id="152260"/>
    <lineage>
        <taxon>Bacteria</taxon>
        <taxon>Bacillati</taxon>
        <taxon>Chloroflexota</taxon>
        <taxon>Chloroflexia</taxon>
        <taxon>Chloroflexales</taxon>
        <taxon>Chloroflexineae</taxon>
        <taxon>Chloroflexaceae</taxon>
        <taxon>Chloroflexus</taxon>
    </lineage>
</organism>
<dbReference type="Proteomes" id="UP000243376">
    <property type="component" value="Unassembled WGS sequence"/>
</dbReference>
<reference evidence="2 3" key="1">
    <citation type="submission" date="2018-01" db="EMBL/GenBank/DDBJ databases">
        <title>Metagenomic assembled genomes from two thermal pools in the Uzon Caldera, Kamchatka, Russia.</title>
        <authorList>
            <person name="Wilkins L."/>
            <person name="Ettinger C."/>
        </authorList>
    </citation>
    <scope>NUCLEOTIDE SEQUENCE [LARGE SCALE GENOMIC DNA]</scope>
    <source>
        <strain evidence="2">ZAV-02</strain>
    </source>
</reference>
<sequence>MLVTSLTNPTIKMLRALRQRKARDEQGRYLIEGIRLVGEAIQCGAPLEMIIVAPDLLTSSFAHELVEHYTAGGGRVLTVSAEVLGSLASKEHPQGIIGVGRAR</sequence>
<dbReference type="EMBL" id="PNIQ01000652">
    <property type="protein sequence ID" value="PMP79675.1"/>
    <property type="molecule type" value="Genomic_DNA"/>
</dbReference>
<evidence type="ECO:0000313" key="3">
    <source>
        <dbReference type="Proteomes" id="UP000243376"/>
    </source>
</evidence>
<dbReference type="SUPFAM" id="SSF55315">
    <property type="entry name" value="L30e-like"/>
    <property type="match status" value="1"/>
</dbReference>
<dbReference type="AlphaFoldDB" id="A0A2J6X3G4"/>
<dbReference type="Gene3D" id="3.30.1330.30">
    <property type="match status" value="1"/>
</dbReference>
<protein>
    <submittedName>
        <fullName evidence="2">RNA methyltransferase</fullName>
    </submittedName>
</protein>
<dbReference type="InterPro" id="IPR029064">
    <property type="entry name" value="Ribosomal_eL30-like_sf"/>
</dbReference>
<dbReference type="InterPro" id="IPR013123">
    <property type="entry name" value="SpoU_subst-bd"/>
</dbReference>
<evidence type="ECO:0000313" key="2">
    <source>
        <dbReference type="EMBL" id="PMP79675.1"/>
    </source>
</evidence>
<feature type="non-terminal residue" evidence="2">
    <location>
        <position position="103"/>
    </location>
</feature>
<dbReference type="GO" id="GO:0032259">
    <property type="term" value="P:methylation"/>
    <property type="evidence" value="ECO:0007669"/>
    <property type="project" value="UniProtKB-KW"/>
</dbReference>
<accession>A0A2J6X3G4</accession>
<dbReference type="InterPro" id="IPR053888">
    <property type="entry name" value="MRM3-like_sub_bind"/>
</dbReference>
<name>A0A2J6X3G4_9CHLR</name>
<proteinExistence type="predicted"/>
<keyword evidence="2" id="KW-0808">Transferase</keyword>
<dbReference type="Pfam" id="PF22435">
    <property type="entry name" value="MRM3-like_sub_bind"/>
    <property type="match status" value="1"/>
</dbReference>
<gene>
    <name evidence="2" type="ORF">C0184_09795</name>
</gene>
<keyword evidence="2" id="KW-0489">Methyltransferase</keyword>